<dbReference type="GO" id="GO:0006508">
    <property type="term" value="P:proteolysis"/>
    <property type="evidence" value="ECO:0007669"/>
    <property type="project" value="UniProtKB-KW"/>
</dbReference>
<dbReference type="SUPFAM" id="SSF56601">
    <property type="entry name" value="beta-lactamase/transpeptidase-like"/>
    <property type="match status" value="1"/>
</dbReference>
<comment type="catalytic activity">
    <reaction evidence="12">
        <text>Preferential cleavage: (Ac)2-L-Lys-D-Ala-|-D-Ala. Also transpeptidation of peptidyl-alanyl moieties that are N-acyl substituents of D-alanine.</text>
        <dbReference type="EC" id="3.4.16.4"/>
    </reaction>
</comment>
<feature type="active site" description="Acyl-ester intermediate" evidence="13">
    <location>
        <position position="64"/>
    </location>
</feature>
<evidence type="ECO:0000256" key="5">
    <source>
        <dbReference type="ARBA" id="ARBA00022645"/>
    </source>
</evidence>
<feature type="binding site" evidence="14">
    <location>
        <position position="253"/>
    </location>
    <ligand>
        <name>substrate</name>
    </ligand>
</feature>
<dbReference type="UniPathway" id="UPA00219"/>
<feature type="signal peptide" evidence="16">
    <location>
        <begin position="1"/>
        <end position="25"/>
    </location>
</feature>
<dbReference type="PRINTS" id="PR00725">
    <property type="entry name" value="DADACBPTASE1"/>
</dbReference>
<evidence type="ECO:0000256" key="11">
    <source>
        <dbReference type="ARBA" id="ARBA00023316"/>
    </source>
</evidence>
<keyword evidence="6" id="KW-0645">Protease</keyword>
<dbReference type="RefSeq" id="WP_146813940.1">
    <property type="nucleotide sequence ID" value="NZ_BJYA01000001.1"/>
</dbReference>
<dbReference type="InterPro" id="IPR012907">
    <property type="entry name" value="Peptidase_S11_C"/>
</dbReference>
<dbReference type="PANTHER" id="PTHR21581">
    <property type="entry name" value="D-ALANYL-D-ALANINE CARBOXYPEPTIDASE"/>
    <property type="match status" value="1"/>
</dbReference>
<keyword evidence="8" id="KW-0378">Hydrolase</keyword>
<dbReference type="GO" id="GO:0071555">
    <property type="term" value="P:cell wall organization"/>
    <property type="evidence" value="ECO:0007669"/>
    <property type="project" value="UniProtKB-KW"/>
</dbReference>
<evidence type="ECO:0000256" key="2">
    <source>
        <dbReference type="ARBA" id="ARBA00004752"/>
    </source>
</evidence>
<comment type="similarity">
    <text evidence="3 15">Belongs to the peptidase S11 family.</text>
</comment>
<dbReference type="Proteomes" id="UP000321440">
    <property type="component" value="Unassembled WGS sequence"/>
</dbReference>
<comment type="pathway">
    <text evidence="2">Cell wall biogenesis; peptidoglycan biosynthesis.</text>
</comment>
<evidence type="ECO:0000256" key="10">
    <source>
        <dbReference type="ARBA" id="ARBA00022984"/>
    </source>
</evidence>
<dbReference type="InterPro" id="IPR012338">
    <property type="entry name" value="Beta-lactam/transpept-like"/>
</dbReference>
<dbReference type="AlphaFoldDB" id="A0A511W2U2"/>
<keyword evidence="7 16" id="KW-0732">Signal</keyword>
<evidence type="ECO:0000313" key="19">
    <source>
        <dbReference type="Proteomes" id="UP000321440"/>
    </source>
</evidence>
<keyword evidence="9" id="KW-0133">Cell shape</keyword>
<dbReference type="Pfam" id="PF00768">
    <property type="entry name" value="Peptidase_S11"/>
    <property type="match status" value="1"/>
</dbReference>
<evidence type="ECO:0000256" key="15">
    <source>
        <dbReference type="RuleBase" id="RU004016"/>
    </source>
</evidence>
<comment type="function">
    <text evidence="1">Removes C-terminal D-alanyl residues from sugar-peptide cell wall precursors.</text>
</comment>
<feature type="chain" id="PRO_5039363087" description="serine-type D-Ala-D-Ala carboxypeptidase" evidence="16">
    <location>
        <begin position="26"/>
        <end position="440"/>
    </location>
</feature>
<dbReference type="Gene3D" id="2.60.410.10">
    <property type="entry name" value="D-Ala-D-Ala carboxypeptidase, C-terminal domain"/>
    <property type="match status" value="1"/>
</dbReference>
<evidence type="ECO:0000259" key="17">
    <source>
        <dbReference type="SMART" id="SM00936"/>
    </source>
</evidence>
<dbReference type="EC" id="3.4.16.4" evidence="4"/>
<keyword evidence="5 18" id="KW-0121">Carboxypeptidase</keyword>
<evidence type="ECO:0000256" key="7">
    <source>
        <dbReference type="ARBA" id="ARBA00022729"/>
    </source>
</evidence>
<dbReference type="Pfam" id="PF07943">
    <property type="entry name" value="PBP5_C"/>
    <property type="match status" value="1"/>
</dbReference>
<dbReference type="PANTHER" id="PTHR21581:SF11">
    <property type="entry name" value="D-ALANYL-D-ALANINE CARBOXYPEPTIDASE DACA"/>
    <property type="match status" value="1"/>
</dbReference>
<feature type="active site" evidence="13">
    <location>
        <position position="128"/>
    </location>
</feature>
<keyword evidence="10" id="KW-0573">Peptidoglycan synthesis</keyword>
<dbReference type="InterPro" id="IPR018044">
    <property type="entry name" value="Peptidase_S11"/>
</dbReference>
<dbReference type="Gene3D" id="3.40.710.10">
    <property type="entry name" value="DD-peptidase/beta-lactamase superfamily"/>
    <property type="match status" value="1"/>
</dbReference>
<keyword evidence="11" id="KW-0961">Cell wall biogenesis/degradation</keyword>
<dbReference type="GO" id="GO:0009252">
    <property type="term" value="P:peptidoglycan biosynthetic process"/>
    <property type="evidence" value="ECO:0007669"/>
    <property type="project" value="UniProtKB-UniPathway"/>
</dbReference>
<keyword evidence="19" id="KW-1185">Reference proteome</keyword>
<dbReference type="OrthoDB" id="9791132at2"/>
<dbReference type="InterPro" id="IPR015956">
    <property type="entry name" value="Peniciliin-bd_prot_C_sf"/>
</dbReference>
<organism evidence="18 19">
    <name type="scientific">Alkalibacillus haloalkaliphilus</name>
    <dbReference type="NCBI Taxonomy" id="94136"/>
    <lineage>
        <taxon>Bacteria</taxon>
        <taxon>Bacillati</taxon>
        <taxon>Bacillota</taxon>
        <taxon>Bacilli</taxon>
        <taxon>Bacillales</taxon>
        <taxon>Bacillaceae</taxon>
        <taxon>Alkalibacillus</taxon>
    </lineage>
</organism>
<evidence type="ECO:0000313" key="18">
    <source>
        <dbReference type="EMBL" id="GEN44678.1"/>
    </source>
</evidence>
<dbReference type="InterPro" id="IPR001967">
    <property type="entry name" value="Peptidase_S11_N"/>
</dbReference>
<feature type="domain" description="Peptidase S11 D-Ala-D-Ala carboxypeptidase A C-terminal" evidence="17">
    <location>
        <begin position="303"/>
        <end position="413"/>
    </location>
</feature>
<evidence type="ECO:0000256" key="16">
    <source>
        <dbReference type="SAM" id="SignalP"/>
    </source>
</evidence>
<sequence length="440" mass="48549">MKQTKKIIMMLTMTAVFLFSSLVIAPMATFAEVNVEAESAILVDAETGDILYAKEADIALPPASMTKVMTEYLVSEAVANGEISWDTTTEISEYAYSISANNSFSGVGLRMDHEYTVKELYDAMAIYSDNATSIALAELVAGSEGEFVKMMNEKADEMGMPDAHFVNSTGLANSHLGDNYPEGTEPDDDNLLSARSMAILAYHLVNDYPDSLEVSSVPTQEFEGHEMLNFNWMLPGMPGHIAQYTYEGLDGLKTGYTELAGYTFTGTAERDGNRLISVVMRTDSVEERFSETEKLLEYGFDNFSKQVLFEEGYQVEDESTIPVVKGKENEVEIASGEAIEAMVRDGEEDLYSVTLQLDEEVLNEEGALEAPVEEGLEVGQLVLTYEGDIDYGNLSSDEEAVEVPVYTTDEVERSNWFMLILQAIGDFFVGLFNSIKGIFT</sequence>
<dbReference type="GO" id="GO:0008360">
    <property type="term" value="P:regulation of cell shape"/>
    <property type="evidence" value="ECO:0007669"/>
    <property type="project" value="UniProtKB-KW"/>
</dbReference>
<dbReference type="EMBL" id="BJYA01000001">
    <property type="protein sequence ID" value="GEN44678.1"/>
    <property type="molecule type" value="Genomic_DNA"/>
</dbReference>
<evidence type="ECO:0000256" key="12">
    <source>
        <dbReference type="ARBA" id="ARBA00034000"/>
    </source>
</evidence>
<evidence type="ECO:0000256" key="14">
    <source>
        <dbReference type="PIRSR" id="PIRSR618044-2"/>
    </source>
</evidence>
<accession>A0A511W2U2</accession>
<evidence type="ECO:0000256" key="13">
    <source>
        <dbReference type="PIRSR" id="PIRSR618044-1"/>
    </source>
</evidence>
<reference evidence="18 19" key="1">
    <citation type="submission" date="2019-07" db="EMBL/GenBank/DDBJ databases">
        <title>Whole genome shotgun sequence of Alkalibacillus haloalkaliphilus NBRC 103110.</title>
        <authorList>
            <person name="Hosoyama A."/>
            <person name="Uohara A."/>
            <person name="Ohji S."/>
            <person name="Ichikawa N."/>
        </authorList>
    </citation>
    <scope>NUCLEOTIDE SEQUENCE [LARGE SCALE GENOMIC DNA]</scope>
    <source>
        <strain evidence="18 19">NBRC 103110</strain>
    </source>
</reference>
<gene>
    <name evidence="18" type="primary">dacA</name>
    <name evidence="18" type="ORF">AHA02nite_04540</name>
</gene>
<feature type="active site" description="Proton acceptor" evidence="13">
    <location>
        <position position="67"/>
    </location>
</feature>
<evidence type="ECO:0000256" key="9">
    <source>
        <dbReference type="ARBA" id="ARBA00022960"/>
    </source>
</evidence>
<evidence type="ECO:0000256" key="8">
    <source>
        <dbReference type="ARBA" id="ARBA00022801"/>
    </source>
</evidence>
<proteinExistence type="inferred from homology"/>
<dbReference type="SUPFAM" id="SSF69189">
    <property type="entry name" value="Penicillin-binding protein associated domain"/>
    <property type="match status" value="1"/>
</dbReference>
<name>A0A511W2U2_9BACI</name>
<evidence type="ECO:0000256" key="6">
    <source>
        <dbReference type="ARBA" id="ARBA00022670"/>
    </source>
</evidence>
<dbReference type="SMART" id="SM00936">
    <property type="entry name" value="PBP5_C"/>
    <property type="match status" value="1"/>
</dbReference>
<comment type="caution">
    <text evidence="18">The sequence shown here is derived from an EMBL/GenBank/DDBJ whole genome shotgun (WGS) entry which is preliminary data.</text>
</comment>
<dbReference type="GO" id="GO:0009002">
    <property type="term" value="F:serine-type D-Ala-D-Ala carboxypeptidase activity"/>
    <property type="evidence" value="ECO:0007669"/>
    <property type="project" value="UniProtKB-EC"/>
</dbReference>
<protein>
    <recommendedName>
        <fullName evidence="4">serine-type D-Ala-D-Ala carboxypeptidase</fullName>
        <ecNumber evidence="4">3.4.16.4</ecNumber>
    </recommendedName>
</protein>
<evidence type="ECO:0000256" key="3">
    <source>
        <dbReference type="ARBA" id="ARBA00007164"/>
    </source>
</evidence>
<evidence type="ECO:0000256" key="4">
    <source>
        <dbReference type="ARBA" id="ARBA00012448"/>
    </source>
</evidence>
<evidence type="ECO:0000256" key="1">
    <source>
        <dbReference type="ARBA" id="ARBA00003217"/>
    </source>
</evidence>
<dbReference type="InterPro" id="IPR037167">
    <property type="entry name" value="Peptidase_S11_C_sf"/>
</dbReference>